<evidence type="ECO:0000256" key="4">
    <source>
        <dbReference type="RuleBase" id="RU003887"/>
    </source>
</evidence>
<keyword evidence="3" id="KW-0694">RNA-binding</keyword>
<dbReference type="InterPro" id="IPR006145">
    <property type="entry name" value="PsdUridine_synth_RsuA/RluA"/>
</dbReference>
<dbReference type="NCBIfam" id="TIGR00093">
    <property type="entry name" value="pseudouridine synthase"/>
    <property type="match status" value="1"/>
</dbReference>
<proteinExistence type="inferred from homology"/>
<dbReference type="InterPro" id="IPR002942">
    <property type="entry name" value="S4_RNA-bd"/>
</dbReference>
<feature type="compositionally biased region" description="Basic residues" evidence="5">
    <location>
        <begin position="9"/>
        <end position="22"/>
    </location>
</feature>
<dbReference type="Gene3D" id="3.30.70.1560">
    <property type="entry name" value="Alpha-L RNA-binding motif"/>
    <property type="match status" value="1"/>
</dbReference>
<dbReference type="EC" id="5.4.99.-" evidence="4"/>
<name>A0ABP5ETR8_9MICO</name>
<evidence type="ECO:0000256" key="5">
    <source>
        <dbReference type="SAM" id="MobiDB-lite"/>
    </source>
</evidence>
<dbReference type="InterPro" id="IPR018496">
    <property type="entry name" value="PsdUridine_synth_RsuA/RluB_CS"/>
</dbReference>
<reference evidence="8" key="1">
    <citation type="journal article" date="2019" name="Int. J. Syst. Evol. Microbiol.">
        <title>The Global Catalogue of Microorganisms (GCM) 10K type strain sequencing project: providing services to taxonomists for standard genome sequencing and annotation.</title>
        <authorList>
            <consortium name="The Broad Institute Genomics Platform"/>
            <consortium name="The Broad Institute Genome Sequencing Center for Infectious Disease"/>
            <person name="Wu L."/>
            <person name="Ma J."/>
        </authorList>
    </citation>
    <scope>NUCLEOTIDE SEQUENCE [LARGE SCALE GENOMIC DNA]</scope>
    <source>
        <strain evidence="8">JCM 14546</strain>
    </source>
</reference>
<comment type="similarity">
    <text evidence="1 4">Belongs to the pseudouridine synthase RsuA family.</text>
</comment>
<dbReference type="SUPFAM" id="SSF55120">
    <property type="entry name" value="Pseudouridine synthase"/>
    <property type="match status" value="1"/>
</dbReference>
<dbReference type="PANTHER" id="PTHR47683:SF2">
    <property type="entry name" value="RNA-BINDING S4 DOMAIN-CONTAINING PROTEIN"/>
    <property type="match status" value="1"/>
</dbReference>
<sequence length="279" mass="31173">MKPTDPRSPGHKSKRPTRKQRAMKAATESAGPHPDVHRQDGVRLQKVLADAGLGSRRACEQLIQDGRVEVDGVVVRELGTRVDPQAQSIHVDSMVITAHTDKVYLAFNKPRQVVSAMSDPEGRRNLSDYLKNRHERLFHVGRLDYETEGLLLVTNDGELANRLTHPRYEIQKTYLVEVRGQVAKDVGARLKAGIELDDGIARADSFKLLDATPGYSLVEIVLHSGRNRVVRRMMEAVGNPVTRLVRTKFGPINLAEQRQGKMRDLRPDEITALMEAVGL</sequence>
<dbReference type="SUPFAM" id="SSF55174">
    <property type="entry name" value="Alpha-L RNA-binding motif"/>
    <property type="match status" value="1"/>
</dbReference>
<evidence type="ECO:0000313" key="8">
    <source>
        <dbReference type="Proteomes" id="UP001500755"/>
    </source>
</evidence>
<protein>
    <recommendedName>
        <fullName evidence="4">Pseudouridine synthase</fullName>
        <ecNumber evidence="4">5.4.99.-</ecNumber>
    </recommendedName>
</protein>
<feature type="domain" description="RNA-binding S4" evidence="6">
    <location>
        <begin position="42"/>
        <end position="111"/>
    </location>
</feature>
<dbReference type="RefSeq" id="WP_344308191.1">
    <property type="nucleotide sequence ID" value="NZ_BAAANO010000013.1"/>
</dbReference>
<evidence type="ECO:0000256" key="3">
    <source>
        <dbReference type="PROSITE-ProRule" id="PRU00182"/>
    </source>
</evidence>
<evidence type="ECO:0000259" key="6">
    <source>
        <dbReference type="SMART" id="SM00363"/>
    </source>
</evidence>
<dbReference type="InterPro" id="IPR042092">
    <property type="entry name" value="PsdUridine_s_RsuA/RluB/E/F_cat"/>
</dbReference>
<feature type="region of interest" description="Disordered" evidence="5">
    <location>
        <begin position="1"/>
        <end position="39"/>
    </location>
</feature>
<dbReference type="Gene3D" id="3.30.70.580">
    <property type="entry name" value="Pseudouridine synthase I, catalytic domain, N-terminal subdomain"/>
    <property type="match status" value="1"/>
</dbReference>
<dbReference type="SMART" id="SM00363">
    <property type="entry name" value="S4"/>
    <property type="match status" value="1"/>
</dbReference>
<dbReference type="CDD" id="cd02870">
    <property type="entry name" value="PseudoU_synth_RsuA_like"/>
    <property type="match status" value="1"/>
</dbReference>
<evidence type="ECO:0000256" key="1">
    <source>
        <dbReference type="ARBA" id="ARBA00008348"/>
    </source>
</evidence>
<dbReference type="PANTHER" id="PTHR47683">
    <property type="entry name" value="PSEUDOURIDINE SYNTHASE FAMILY PROTEIN-RELATED"/>
    <property type="match status" value="1"/>
</dbReference>
<evidence type="ECO:0000256" key="2">
    <source>
        <dbReference type="ARBA" id="ARBA00023235"/>
    </source>
</evidence>
<gene>
    <name evidence="7" type="ORF">GCM10009755_13610</name>
</gene>
<dbReference type="CDD" id="cd00165">
    <property type="entry name" value="S4"/>
    <property type="match status" value="1"/>
</dbReference>
<dbReference type="InterPro" id="IPR036986">
    <property type="entry name" value="S4_RNA-bd_sf"/>
</dbReference>
<dbReference type="Pfam" id="PF00849">
    <property type="entry name" value="PseudoU_synth_2"/>
    <property type="match status" value="1"/>
</dbReference>
<dbReference type="InterPro" id="IPR020103">
    <property type="entry name" value="PsdUridine_synth_cat_dom_sf"/>
</dbReference>
<dbReference type="Gene3D" id="3.10.290.10">
    <property type="entry name" value="RNA-binding S4 domain"/>
    <property type="match status" value="1"/>
</dbReference>
<dbReference type="EMBL" id="BAAANO010000013">
    <property type="protein sequence ID" value="GAA2005276.1"/>
    <property type="molecule type" value="Genomic_DNA"/>
</dbReference>
<dbReference type="PROSITE" id="PS50889">
    <property type="entry name" value="S4"/>
    <property type="match status" value="1"/>
</dbReference>
<keyword evidence="2 4" id="KW-0413">Isomerase</keyword>
<keyword evidence="8" id="KW-1185">Reference proteome</keyword>
<evidence type="ECO:0000313" key="7">
    <source>
        <dbReference type="EMBL" id="GAA2005276.1"/>
    </source>
</evidence>
<dbReference type="PROSITE" id="PS01149">
    <property type="entry name" value="PSI_RSU"/>
    <property type="match status" value="1"/>
</dbReference>
<dbReference type="Proteomes" id="UP001500755">
    <property type="component" value="Unassembled WGS sequence"/>
</dbReference>
<dbReference type="InterPro" id="IPR000748">
    <property type="entry name" value="PsdUridine_synth_RsuA/RluB/E/F"/>
</dbReference>
<dbReference type="InterPro" id="IPR020094">
    <property type="entry name" value="TruA/RsuA/RluB/E/F_N"/>
</dbReference>
<organism evidence="7 8">
    <name type="scientific">Brevibacterium samyangense</name>
    <dbReference type="NCBI Taxonomy" id="366888"/>
    <lineage>
        <taxon>Bacteria</taxon>
        <taxon>Bacillati</taxon>
        <taxon>Actinomycetota</taxon>
        <taxon>Actinomycetes</taxon>
        <taxon>Micrococcales</taxon>
        <taxon>Brevibacteriaceae</taxon>
        <taxon>Brevibacterium</taxon>
    </lineage>
</organism>
<comment type="caution">
    <text evidence="7">The sequence shown here is derived from an EMBL/GenBank/DDBJ whole genome shotgun (WGS) entry which is preliminary data.</text>
</comment>
<dbReference type="Pfam" id="PF01479">
    <property type="entry name" value="S4"/>
    <property type="match status" value="1"/>
</dbReference>
<dbReference type="InterPro" id="IPR050343">
    <property type="entry name" value="RsuA_PseudoU_synthase"/>
</dbReference>
<accession>A0ABP5ETR8</accession>